<evidence type="ECO:0000313" key="1">
    <source>
        <dbReference type="EMBL" id="GBQ67961.1"/>
    </source>
</evidence>
<comment type="caution">
    <text evidence="1">The sequence shown here is derived from an EMBL/GenBank/DDBJ whole genome shotgun (WGS) entry which is preliminary data.</text>
</comment>
<dbReference type="EMBL" id="BAQJ01000033">
    <property type="protein sequence ID" value="GBQ67961.1"/>
    <property type="molecule type" value="Genomic_DNA"/>
</dbReference>
<reference evidence="1" key="1">
    <citation type="submission" date="2013-04" db="EMBL/GenBank/DDBJ databases">
        <title>The genome sequencing project of 58 acetic acid bacteria.</title>
        <authorList>
            <person name="Okamoto-Kainuma A."/>
            <person name="Ishikawa M."/>
            <person name="Umino S."/>
            <person name="Koizumi Y."/>
            <person name="Shiwa Y."/>
            <person name="Yoshikawa H."/>
            <person name="Matsutani M."/>
            <person name="Matsushita K."/>
        </authorList>
    </citation>
    <scope>NUCLEOTIDE SEQUENCE</scope>
    <source>
        <strain evidence="1">NRIC 0521</strain>
    </source>
</reference>
<proteinExistence type="predicted"/>
<protein>
    <submittedName>
        <fullName evidence="1">Uncharacterized protein</fullName>
    </submittedName>
</protein>
<dbReference type="Proteomes" id="UP001061452">
    <property type="component" value="Unassembled WGS sequence"/>
</dbReference>
<gene>
    <name evidence="1" type="ORF">AA0521_1116</name>
</gene>
<name>A0ABQ0PHK0_9PROT</name>
<organism evidence="1 2">
    <name type="scientific">Komagataeibacter intermedius NRIC 0521</name>
    <dbReference type="NCBI Taxonomy" id="1307934"/>
    <lineage>
        <taxon>Bacteria</taxon>
        <taxon>Pseudomonadati</taxon>
        <taxon>Pseudomonadota</taxon>
        <taxon>Alphaproteobacteria</taxon>
        <taxon>Acetobacterales</taxon>
        <taxon>Acetobacteraceae</taxon>
        <taxon>Komagataeibacter</taxon>
    </lineage>
</organism>
<evidence type="ECO:0000313" key="2">
    <source>
        <dbReference type="Proteomes" id="UP001061452"/>
    </source>
</evidence>
<accession>A0ABQ0PHK0</accession>
<sequence>MNGTVRTITQQGNLHFTSDDLSPMEIARRLESVGIYVTEINVFAPLRSGEDKEIEF</sequence>
<keyword evidence="2" id="KW-1185">Reference proteome</keyword>